<dbReference type="RefSeq" id="WP_234984645.1">
    <property type="nucleotide sequence ID" value="NZ_FUXI01000019.1"/>
</dbReference>
<dbReference type="STRING" id="263852.SAMN02745116_01693"/>
<dbReference type="AlphaFoldDB" id="A0A1T4PA61"/>
<sequence>MIGELNELSYEIEFYEDKDGHKEIEEFLLQLEKSNQKNDKSLLKKIVHQFNMLELLGNRLNEPQAKFLKGYRHPIMELRPMPERFFYASWQDNKIVMLHHYTKRQNKTDPKEVEKALKRLDDWYDRKGR</sequence>
<protein>
    <submittedName>
        <fullName evidence="1">Phage-related protein</fullName>
    </submittedName>
</protein>
<reference evidence="1 2" key="1">
    <citation type="submission" date="2017-02" db="EMBL/GenBank/DDBJ databases">
        <authorList>
            <person name="Peterson S.W."/>
        </authorList>
    </citation>
    <scope>NUCLEOTIDE SEQUENCE [LARGE SCALE GENOMIC DNA]</scope>
    <source>
        <strain evidence="1 2">ATCC BAA-1030</strain>
    </source>
</reference>
<dbReference type="EMBL" id="FUXI01000019">
    <property type="protein sequence ID" value="SJZ87728.1"/>
    <property type="molecule type" value="Genomic_DNA"/>
</dbReference>
<name>A0A1T4PA61_9ENTE</name>
<evidence type="ECO:0000313" key="2">
    <source>
        <dbReference type="Proteomes" id="UP000190328"/>
    </source>
</evidence>
<dbReference type="Pfam" id="PF05973">
    <property type="entry name" value="Gp49"/>
    <property type="match status" value="1"/>
</dbReference>
<proteinExistence type="predicted"/>
<dbReference type="Proteomes" id="UP000190328">
    <property type="component" value="Unassembled WGS sequence"/>
</dbReference>
<dbReference type="InterPro" id="IPR009241">
    <property type="entry name" value="HigB-like"/>
</dbReference>
<organism evidence="1 2">
    <name type="scientific">Pilibacter termitis</name>
    <dbReference type="NCBI Taxonomy" id="263852"/>
    <lineage>
        <taxon>Bacteria</taxon>
        <taxon>Bacillati</taxon>
        <taxon>Bacillota</taxon>
        <taxon>Bacilli</taxon>
        <taxon>Lactobacillales</taxon>
        <taxon>Enterococcaceae</taxon>
        <taxon>Pilibacter</taxon>
    </lineage>
</organism>
<gene>
    <name evidence="1" type="ORF">SAMN02745116_01693</name>
</gene>
<evidence type="ECO:0000313" key="1">
    <source>
        <dbReference type="EMBL" id="SJZ87728.1"/>
    </source>
</evidence>
<accession>A0A1T4PA61</accession>
<keyword evidence="2" id="KW-1185">Reference proteome</keyword>